<sequence length="112" mass="12393">MSQAKTTVAQELRVDPKWAKMDPTWLIEYLREETRFDANQVEQMLLFAIEQSKTATAGLDTQRPVAEQRDALYLALKHLVAATTPDASGSLGTHDEQAAALHDARAALALMK</sequence>
<dbReference type="GeneID" id="42591788"/>
<comment type="caution">
    <text evidence="1">The sequence shown here is derived from an EMBL/GenBank/DDBJ whole genome shotgun (WGS) entry which is preliminary data.</text>
</comment>
<evidence type="ECO:0000313" key="2">
    <source>
        <dbReference type="Proteomes" id="UP000045039"/>
    </source>
</evidence>
<proteinExistence type="predicted"/>
<accession>A0A9P1RCN8</accession>
<dbReference type="RefSeq" id="WP_003149221.1">
    <property type="nucleotide sequence ID" value="NZ_CAADLS010000490.1"/>
</dbReference>
<organism evidence="1 2">
    <name type="scientific">Pseudomonas aeruginosa</name>
    <dbReference type="NCBI Taxonomy" id="287"/>
    <lineage>
        <taxon>Bacteria</taxon>
        <taxon>Pseudomonadati</taxon>
        <taxon>Pseudomonadota</taxon>
        <taxon>Gammaproteobacteria</taxon>
        <taxon>Pseudomonadales</taxon>
        <taxon>Pseudomonadaceae</taxon>
        <taxon>Pseudomonas</taxon>
    </lineage>
</organism>
<dbReference type="Proteomes" id="UP000045039">
    <property type="component" value="Unassembled WGS sequence"/>
</dbReference>
<protein>
    <submittedName>
        <fullName evidence="1">Uncharacterized protein</fullName>
    </submittedName>
</protein>
<dbReference type="AlphaFoldDB" id="A0A9P1RCN8"/>
<evidence type="ECO:0000313" key="1">
    <source>
        <dbReference type="EMBL" id="CRP83142.1"/>
    </source>
</evidence>
<reference evidence="2" key="1">
    <citation type="submission" date="2015-06" db="EMBL/GenBank/DDBJ databases">
        <authorList>
            <person name="Radhakrishnan Rajesh"/>
            <person name="Underwood Anthony"/>
            <person name="Al-Shahib Ali"/>
        </authorList>
    </citation>
    <scope>NUCLEOTIDE SEQUENCE [LARGE SCALE GENOMIC DNA]</scope>
    <source>
        <strain evidence="2">P19_London_7_VIM_2_05_10</strain>
    </source>
</reference>
<dbReference type="EMBL" id="CVVU01000245">
    <property type="protein sequence ID" value="CRP83142.1"/>
    <property type="molecule type" value="Genomic_DNA"/>
</dbReference>
<gene>
    <name evidence="1" type="ORF">PAERUG_P19_London_7_VIM_2_05_10_05714</name>
</gene>
<name>A0A9P1RCN8_PSEAI</name>